<proteinExistence type="predicted"/>
<name>A0A0D3F0P2_9ORYZ</name>
<dbReference type="Gramene" id="OBART02G03740.1">
    <property type="protein sequence ID" value="OBART02G03740.1"/>
    <property type="gene ID" value="OBART02G03740"/>
</dbReference>
<accession>A0A0D3F0P2</accession>
<dbReference type="Proteomes" id="UP000026960">
    <property type="component" value="Chromosome 2"/>
</dbReference>
<protein>
    <submittedName>
        <fullName evidence="1">Uncharacterized protein</fullName>
    </submittedName>
</protein>
<dbReference type="AlphaFoldDB" id="A0A0D3F0P2"/>
<dbReference type="EnsemblPlants" id="OBART02G03740.1">
    <property type="protein sequence ID" value="OBART02G03740.1"/>
    <property type="gene ID" value="OBART02G03740"/>
</dbReference>
<reference evidence="1" key="2">
    <citation type="submission" date="2015-03" db="UniProtKB">
        <authorList>
            <consortium name="EnsemblPlants"/>
        </authorList>
    </citation>
    <scope>IDENTIFICATION</scope>
</reference>
<sequence>MAAAAAAAGVSASEIRRALVRRGPTRLLTNCAAFYMELVAFLQQHTVCLPVVL</sequence>
<dbReference type="HOGENOM" id="CLU_3071867_0_0_1"/>
<evidence type="ECO:0000313" key="1">
    <source>
        <dbReference type="EnsemblPlants" id="OBART02G03740.1"/>
    </source>
</evidence>
<evidence type="ECO:0000313" key="2">
    <source>
        <dbReference type="Proteomes" id="UP000026960"/>
    </source>
</evidence>
<organism evidence="1">
    <name type="scientific">Oryza barthii</name>
    <dbReference type="NCBI Taxonomy" id="65489"/>
    <lineage>
        <taxon>Eukaryota</taxon>
        <taxon>Viridiplantae</taxon>
        <taxon>Streptophyta</taxon>
        <taxon>Embryophyta</taxon>
        <taxon>Tracheophyta</taxon>
        <taxon>Spermatophyta</taxon>
        <taxon>Magnoliopsida</taxon>
        <taxon>Liliopsida</taxon>
        <taxon>Poales</taxon>
        <taxon>Poaceae</taxon>
        <taxon>BOP clade</taxon>
        <taxon>Oryzoideae</taxon>
        <taxon>Oryzeae</taxon>
        <taxon>Oryzinae</taxon>
        <taxon>Oryza</taxon>
    </lineage>
</organism>
<reference evidence="1" key="1">
    <citation type="journal article" date="2009" name="Rice">
        <title>De Novo Next Generation Sequencing of Plant Genomes.</title>
        <authorList>
            <person name="Rounsley S."/>
            <person name="Marri P.R."/>
            <person name="Yu Y."/>
            <person name="He R."/>
            <person name="Sisneros N."/>
            <person name="Goicoechea J.L."/>
            <person name="Lee S.J."/>
            <person name="Angelova A."/>
            <person name="Kudrna D."/>
            <person name="Luo M."/>
            <person name="Affourtit J."/>
            <person name="Desany B."/>
            <person name="Knight J."/>
            <person name="Niazi F."/>
            <person name="Egholm M."/>
            <person name="Wing R.A."/>
        </authorList>
    </citation>
    <scope>NUCLEOTIDE SEQUENCE [LARGE SCALE GENOMIC DNA]</scope>
    <source>
        <strain evidence="1">cv. IRGC 105608</strain>
    </source>
</reference>
<dbReference type="PaxDb" id="65489-OBART02G03740.1"/>
<keyword evidence="2" id="KW-1185">Reference proteome</keyword>